<dbReference type="EMBL" id="IACN01014620">
    <property type="protein sequence ID" value="LAB48315.1"/>
    <property type="molecule type" value="Transcribed_RNA"/>
</dbReference>
<proteinExistence type="predicted"/>
<dbReference type="AlphaFoldDB" id="A0A2D4NRG5"/>
<sequence length="121" mass="13846">MKDKLLLPNAAIPFETLFPMLQTDSFETFTSSNVSSKKLLMYVYKKNKYIRMNQVCVCLGVCVQARERVECVRENSDFHSTNIQENILSSNHCRHAADLFARVKFAFGLIIMKVSGTSKMK</sequence>
<name>A0A2D4NRG5_MICSU</name>
<organism evidence="1">
    <name type="scientific">Micrurus surinamensis</name>
    <name type="common">Surinam coral snake</name>
    <dbReference type="NCBI Taxonomy" id="129470"/>
    <lineage>
        <taxon>Eukaryota</taxon>
        <taxon>Metazoa</taxon>
        <taxon>Chordata</taxon>
        <taxon>Craniata</taxon>
        <taxon>Vertebrata</taxon>
        <taxon>Euteleostomi</taxon>
        <taxon>Lepidosauria</taxon>
        <taxon>Squamata</taxon>
        <taxon>Bifurcata</taxon>
        <taxon>Unidentata</taxon>
        <taxon>Episquamata</taxon>
        <taxon>Toxicofera</taxon>
        <taxon>Serpentes</taxon>
        <taxon>Colubroidea</taxon>
        <taxon>Elapidae</taxon>
        <taxon>Elapinae</taxon>
        <taxon>Micrurus</taxon>
    </lineage>
</organism>
<protein>
    <submittedName>
        <fullName evidence="1">Uncharacterized protein</fullName>
    </submittedName>
</protein>
<accession>A0A2D4NRG5</accession>
<reference evidence="1" key="1">
    <citation type="submission" date="2017-07" db="EMBL/GenBank/DDBJ databases">
        <authorList>
            <person name="Mikheyev A."/>
            <person name="Grau M."/>
        </authorList>
    </citation>
    <scope>NUCLEOTIDE SEQUENCE</scope>
    <source>
        <tissue evidence="1">Venom_gland</tissue>
    </source>
</reference>
<reference evidence="1" key="2">
    <citation type="submission" date="2017-11" db="EMBL/GenBank/DDBJ databases">
        <title>Coralsnake Venomics: Analyses of Venom Gland Transcriptomes and Proteomes of Six Brazilian Taxa.</title>
        <authorList>
            <person name="Aird S.D."/>
            <person name="Jorge da Silva N."/>
            <person name="Qiu L."/>
            <person name="Villar-Briones A."/>
            <person name="Aparecida-Saddi V."/>
            <person name="Campos-Telles M.P."/>
            <person name="Grau M."/>
            <person name="Mikheyev A.S."/>
        </authorList>
    </citation>
    <scope>NUCLEOTIDE SEQUENCE</scope>
    <source>
        <tissue evidence="1">Venom_gland</tissue>
    </source>
</reference>
<evidence type="ECO:0000313" key="1">
    <source>
        <dbReference type="EMBL" id="LAB48315.1"/>
    </source>
</evidence>
<dbReference type="EMBL" id="IACN01014621">
    <property type="protein sequence ID" value="LAB48318.1"/>
    <property type="molecule type" value="Transcribed_RNA"/>
</dbReference>